<evidence type="ECO:0008006" key="4">
    <source>
        <dbReference type="Google" id="ProtNLM"/>
    </source>
</evidence>
<evidence type="ECO:0000313" key="2">
    <source>
        <dbReference type="EMBL" id="OQU87271.1"/>
    </source>
</evidence>
<organism evidence="2 3">
    <name type="scientific">Sorghum bicolor</name>
    <name type="common">Sorghum</name>
    <name type="synonym">Sorghum vulgare</name>
    <dbReference type="NCBI Taxonomy" id="4558"/>
    <lineage>
        <taxon>Eukaryota</taxon>
        <taxon>Viridiplantae</taxon>
        <taxon>Streptophyta</taxon>
        <taxon>Embryophyta</taxon>
        <taxon>Tracheophyta</taxon>
        <taxon>Spermatophyta</taxon>
        <taxon>Magnoliopsida</taxon>
        <taxon>Liliopsida</taxon>
        <taxon>Poales</taxon>
        <taxon>Poaceae</taxon>
        <taxon>PACMAD clade</taxon>
        <taxon>Panicoideae</taxon>
        <taxon>Andropogonodae</taxon>
        <taxon>Andropogoneae</taxon>
        <taxon>Sorghinae</taxon>
        <taxon>Sorghum</taxon>
    </lineage>
</organism>
<dbReference type="OMA" id="FIMVERG"/>
<evidence type="ECO:0000256" key="1">
    <source>
        <dbReference type="SAM" id="Phobius"/>
    </source>
</evidence>
<dbReference type="FunCoup" id="A0A1W0VYS7">
    <property type="interactions" value="372"/>
</dbReference>
<dbReference type="PANTHER" id="PTHR33994:SF22">
    <property type="entry name" value="LATE EMBRYOGENESIS ABUNDANT PROTEIN LEA-2 SUBGROUP DOMAIN-CONTAINING PROTEIN"/>
    <property type="match status" value="1"/>
</dbReference>
<keyword evidence="3" id="KW-1185">Reference proteome</keyword>
<reference evidence="2 3" key="1">
    <citation type="journal article" date="2009" name="Nature">
        <title>The Sorghum bicolor genome and the diversification of grasses.</title>
        <authorList>
            <person name="Paterson A.H."/>
            <person name="Bowers J.E."/>
            <person name="Bruggmann R."/>
            <person name="Dubchak I."/>
            <person name="Grimwood J."/>
            <person name="Gundlach H."/>
            <person name="Haberer G."/>
            <person name="Hellsten U."/>
            <person name="Mitros T."/>
            <person name="Poliakov A."/>
            <person name="Schmutz J."/>
            <person name="Spannagl M."/>
            <person name="Tang H."/>
            <person name="Wang X."/>
            <person name="Wicker T."/>
            <person name="Bharti A.K."/>
            <person name="Chapman J."/>
            <person name="Feltus F.A."/>
            <person name="Gowik U."/>
            <person name="Grigoriev I.V."/>
            <person name="Lyons E."/>
            <person name="Maher C.A."/>
            <person name="Martis M."/>
            <person name="Narechania A."/>
            <person name="Otillar R.P."/>
            <person name="Penning B.W."/>
            <person name="Salamov A.A."/>
            <person name="Wang Y."/>
            <person name="Zhang L."/>
            <person name="Carpita N.C."/>
            <person name="Freeling M."/>
            <person name="Gingle A.R."/>
            <person name="Hash C.T."/>
            <person name="Keller B."/>
            <person name="Klein P."/>
            <person name="Kresovich S."/>
            <person name="McCann M.C."/>
            <person name="Ming R."/>
            <person name="Peterson D.G."/>
            <person name="Mehboob-ur-Rahman"/>
            <person name="Ware D."/>
            <person name="Westhoff P."/>
            <person name="Mayer K.F."/>
            <person name="Messing J."/>
            <person name="Rokhsar D.S."/>
        </authorList>
    </citation>
    <scope>NUCLEOTIDE SEQUENCE [LARGE SCALE GENOMIC DNA]</scope>
    <source>
        <strain evidence="3">cv. BTx623</strain>
    </source>
</reference>
<dbReference type="EMBL" id="CM000762">
    <property type="protein sequence ID" value="OQU87271.1"/>
    <property type="molecule type" value="Genomic_DNA"/>
</dbReference>
<dbReference type="PANTHER" id="PTHR33994">
    <property type="entry name" value="OS04G0515000 PROTEIN"/>
    <property type="match status" value="1"/>
</dbReference>
<dbReference type="Proteomes" id="UP000000768">
    <property type="component" value="Chromosome 3"/>
</dbReference>
<keyword evidence="1" id="KW-1133">Transmembrane helix</keyword>
<sequence>MGANVTAVDNWWTRFLRRNPNLRLALIPAIVGALLLFICWQIYTPPEFSVTVPRSQGLEPPSKRRAAEGAPTFDVTLRARNRNVWEHCFKPGAAGGSAAVVAYAGVPLARADLPGFCVPGMSVAKVRFVAAGAGLGMPESLYESLEAQRGRRERVQLTVRVRLDEDRMLPHHVPDASRSLLVWCQAMLEGHRPSGPSRCTALEMW</sequence>
<name>A0A1W0VYS7_SORBI</name>
<dbReference type="eggNOG" id="ENOG502R3JR">
    <property type="taxonomic scope" value="Eukaryota"/>
</dbReference>
<proteinExistence type="predicted"/>
<reference evidence="3" key="2">
    <citation type="journal article" date="2018" name="Plant J.">
        <title>The Sorghum bicolor reference genome: improved assembly, gene annotations, a transcriptome atlas, and signatures of genome organization.</title>
        <authorList>
            <person name="McCormick R.F."/>
            <person name="Truong S.K."/>
            <person name="Sreedasyam A."/>
            <person name="Jenkins J."/>
            <person name="Shu S."/>
            <person name="Sims D."/>
            <person name="Kennedy M."/>
            <person name="Amirebrahimi M."/>
            <person name="Weers B.D."/>
            <person name="McKinley B."/>
            <person name="Mattison A."/>
            <person name="Morishige D.T."/>
            <person name="Grimwood J."/>
            <person name="Schmutz J."/>
            <person name="Mullet J.E."/>
        </authorList>
    </citation>
    <scope>NUCLEOTIDE SEQUENCE [LARGE SCALE GENOMIC DNA]</scope>
    <source>
        <strain evidence="3">cv. BTx623</strain>
    </source>
</reference>
<accession>A0A1W0VYS7</accession>
<evidence type="ECO:0000313" key="3">
    <source>
        <dbReference type="Proteomes" id="UP000000768"/>
    </source>
</evidence>
<dbReference type="InParanoid" id="A0A1W0VYS7"/>
<keyword evidence="1" id="KW-0812">Transmembrane</keyword>
<gene>
    <name evidence="2" type="ORF">SORBI_3003G245101</name>
</gene>
<dbReference type="Gramene" id="OQU87271">
    <property type="protein sequence ID" value="OQU87271"/>
    <property type="gene ID" value="SORBI_3003G245101"/>
</dbReference>
<protein>
    <recommendedName>
        <fullName evidence="4">Late embryogenesis abundant protein LEA-2 subgroup domain-containing protein</fullName>
    </recommendedName>
</protein>
<dbReference type="AlphaFoldDB" id="A0A1W0VYS7"/>
<feature type="transmembrane region" description="Helical" evidence="1">
    <location>
        <begin position="24"/>
        <end position="43"/>
    </location>
</feature>
<keyword evidence="1" id="KW-0472">Membrane</keyword>